<name>A0A0G1KX29_9BACT</name>
<evidence type="ECO:0000259" key="1">
    <source>
        <dbReference type="Pfam" id="PF13524"/>
    </source>
</evidence>
<reference evidence="2 3" key="1">
    <citation type="journal article" date="2015" name="Nature">
        <title>rRNA introns, odd ribosomes, and small enigmatic genomes across a large radiation of phyla.</title>
        <authorList>
            <person name="Brown C.T."/>
            <person name="Hug L.A."/>
            <person name="Thomas B.C."/>
            <person name="Sharon I."/>
            <person name="Castelle C.J."/>
            <person name="Singh A."/>
            <person name="Wilkins M.J."/>
            <person name="Williams K.H."/>
            <person name="Banfield J.F."/>
        </authorList>
    </citation>
    <scope>NUCLEOTIDE SEQUENCE [LARGE SCALE GENOMIC DNA]</scope>
</reference>
<dbReference type="SUPFAM" id="SSF53756">
    <property type="entry name" value="UDP-Glycosyltransferase/glycogen phosphorylase"/>
    <property type="match status" value="1"/>
</dbReference>
<evidence type="ECO:0000313" key="2">
    <source>
        <dbReference type="EMBL" id="KKT52494.1"/>
    </source>
</evidence>
<comment type="caution">
    <text evidence="2">The sequence shown here is derived from an EMBL/GenBank/DDBJ whole genome shotgun (WGS) entry which is preliminary data.</text>
</comment>
<dbReference type="AlphaFoldDB" id="A0A0G1KX29"/>
<organism evidence="2 3">
    <name type="scientific">Candidatus Collierbacteria bacterium GW2011_GWB2_44_22</name>
    <dbReference type="NCBI Taxonomy" id="1618387"/>
    <lineage>
        <taxon>Bacteria</taxon>
        <taxon>Candidatus Collieribacteriota</taxon>
    </lineage>
</organism>
<sequence>MRLSFYNPHTAIGRTFVSFLLRKTHNKKNDLFLDIIKNKPCQTALIVDGTASSITSGSSLIKLISDNYFFLKIISFFEIYTWCWLNGLNPFTEKIIFNKNQLDKKQDLVFGFFSLTDTFLNDKVIQKSFLKTFKGKKLLHATHYFGRTDQVAKNVQRVGVRHLLGEANIAKNSFFRKYFSFIKKVYVLPFVLKDRYQSRVPFAKRSNKCFAVGTLLLLSDTNEAVSGAHSDYMNFFHTNALHTMRKEIYEKRDIVKKYIDCYISPQTNEKHSQKKHFYSGWAIFKIWASLTNSDLKKYHSFDIVEKYNQYKMFVCPEENIGLPSINFIEGMACGCAYIGLDSYMYKDLGFEDGVSYIAYDGTMAGLTQKIQYYQVHQTELRNIAQKGRELVVNSFKEEVVTLKFICDMEKFVKTSRLESSFVVENHKNS</sequence>
<protein>
    <recommendedName>
        <fullName evidence="1">Spore protein YkvP/CgeB glycosyl transferase-like domain-containing protein</fullName>
    </recommendedName>
</protein>
<dbReference type="InterPro" id="IPR055259">
    <property type="entry name" value="YkvP/CgeB_Glyco_trans-like"/>
</dbReference>
<dbReference type="Proteomes" id="UP000034006">
    <property type="component" value="Unassembled WGS sequence"/>
</dbReference>
<dbReference type="STRING" id="1618387.UW44_C0001G0046"/>
<gene>
    <name evidence="2" type="ORF">UW44_C0001G0046</name>
</gene>
<proteinExistence type="predicted"/>
<dbReference type="Pfam" id="PF13524">
    <property type="entry name" value="Glyco_trans_1_2"/>
    <property type="match status" value="1"/>
</dbReference>
<feature type="domain" description="Spore protein YkvP/CgeB glycosyl transferase-like" evidence="1">
    <location>
        <begin position="300"/>
        <end position="394"/>
    </location>
</feature>
<dbReference type="Gene3D" id="3.40.50.2000">
    <property type="entry name" value="Glycogen Phosphorylase B"/>
    <property type="match status" value="1"/>
</dbReference>
<evidence type="ECO:0000313" key="3">
    <source>
        <dbReference type="Proteomes" id="UP000034006"/>
    </source>
</evidence>
<dbReference type="EMBL" id="LCIH01000001">
    <property type="protein sequence ID" value="KKT52494.1"/>
    <property type="molecule type" value="Genomic_DNA"/>
</dbReference>
<accession>A0A0G1KX29</accession>